<evidence type="ECO:0000313" key="2">
    <source>
        <dbReference type="Proteomes" id="UP001172101"/>
    </source>
</evidence>
<dbReference type="RefSeq" id="XP_060298417.1">
    <property type="nucleotide sequence ID" value="XM_060441649.1"/>
</dbReference>
<name>A0AA40E4S1_9PEZI</name>
<dbReference type="GeneID" id="85324919"/>
<accession>A0AA40E4S1</accession>
<dbReference type="EMBL" id="JAUIRO010000003">
    <property type="protein sequence ID" value="KAK0722493.1"/>
    <property type="molecule type" value="Genomic_DNA"/>
</dbReference>
<keyword evidence="2" id="KW-1185">Reference proteome</keyword>
<reference evidence="1" key="1">
    <citation type="submission" date="2023-06" db="EMBL/GenBank/DDBJ databases">
        <title>Genome-scale phylogeny and comparative genomics of the fungal order Sordariales.</title>
        <authorList>
            <consortium name="Lawrence Berkeley National Laboratory"/>
            <person name="Hensen N."/>
            <person name="Bonometti L."/>
            <person name="Westerberg I."/>
            <person name="Brannstrom I.O."/>
            <person name="Guillou S."/>
            <person name="Cros-Aarteil S."/>
            <person name="Calhoun S."/>
            <person name="Haridas S."/>
            <person name="Kuo A."/>
            <person name="Mondo S."/>
            <person name="Pangilinan J."/>
            <person name="Riley R."/>
            <person name="LaButti K."/>
            <person name="Andreopoulos B."/>
            <person name="Lipzen A."/>
            <person name="Chen C."/>
            <person name="Yanf M."/>
            <person name="Daum C."/>
            <person name="Ng V."/>
            <person name="Clum A."/>
            <person name="Steindorff A."/>
            <person name="Ohm R."/>
            <person name="Martin F."/>
            <person name="Silar P."/>
            <person name="Natvig D."/>
            <person name="Lalanne C."/>
            <person name="Gautier V."/>
            <person name="Ament-velasquez S.L."/>
            <person name="Kruys A."/>
            <person name="Hutchinson M.I."/>
            <person name="Powell A.J."/>
            <person name="Barry K."/>
            <person name="Miller A.N."/>
            <person name="Grigoriev I.V."/>
            <person name="Debuchy R."/>
            <person name="Gladieux P."/>
            <person name="Thoren M.H."/>
            <person name="Johannesson H."/>
        </authorList>
    </citation>
    <scope>NUCLEOTIDE SEQUENCE</scope>
    <source>
        <strain evidence="1">SMH2392-1A</strain>
    </source>
</reference>
<protein>
    <submittedName>
        <fullName evidence="1">Uncharacterized protein</fullName>
    </submittedName>
</protein>
<comment type="caution">
    <text evidence="1">The sequence shown here is derived from an EMBL/GenBank/DDBJ whole genome shotgun (WGS) entry which is preliminary data.</text>
</comment>
<evidence type="ECO:0000313" key="1">
    <source>
        <dbReference type="EMBL" id="KAK0722493.1"/>
    </source>
</evidence>
<gene>
    <name evidence="1" type="ORF">B0T26DRAFT_702890</name>
</gene>
<dbReference type="Proteomes" id="UP001172101">
    <property type="component" value="Unassembled WGS sequence"/>
</dbReference>
<proteinExistence type="predicted"/>
<sequence length="56" mass="6292">MADGLRQFDIVSGAGKFDQGPSLYAVLSRYLTFKRLLSVYALSRCLKPIRRGSLKK</sequence>
<organism evidence="1 2">
    <name type="scientific">Lasiosphaeria miniovina</name>
    <dbReference type="NCBI Taxonomy" id="1954250"/>
    <lineage>
        <taxon>Eukaryota</taxon>
        <taxon>Fungi</taxon>
        <taxon>Dikarya</taxon>
        <taxon>Ascomycota</taxon>
        <taxon>Pezizomycotina</taxon>
        <taxon>Sordariomycetes</taxon>
        <taxon>Sordariomycetidae</taxon>
        <taxon>Sordariales</taxon>
        <taxon>Lasiosphaeriaceae</taxon>
        <taxon>Lasiosphaeria</taxon>
    </lineage>
</organism>
<dbReference type="AlphaFoldDB" id="A0AA40E4S1"/>